<keyword evidence="1" id="KW-1133">Transmembrane helix</keyword>
<reference evidence="2 3" key="1">
    <citation type="journal article" date="2023" name="Nucleic Acids Res.">
        <title>The hologenome of Daphnia magna reveals possible DNA methylation and microbiome-mediated evolution of the host genome.</title>
        <authorList>
            <person name="Chaturvedi A."/>
            <person name="Li X."/>
            <person name="Dhandapani V."/>
            <person name="Marshall H."/>
            <person name="Kissane S."/>
            <person name="Cuenca-Cambronero M."/>
            <person name="Asole G."/>
            <person name="Calvet F."/>
            <person name="Ruiz-Romero M."/>
            <person name="Marangio P."/>
            <person name="Guigo R."/>
            <person name="Rago D."/>
            <person name="Mirbahai L."/>
            <person name="Eastwood N."/>
            <person name="Colbourne J.K."/>
            <person name="Zhou J."/>
            <person name="Mallon E."/>
            <person name="Orsini L."/>
        </authorList>
    </citation>
    <scope>NUCLEOTIDE SEQUENCE [LARGE SCALE GENOMIC DNA]</scope>
    <source>
        <strain evidence="2">LRV0_1</strain>
    </source>
</reference>
<protein>
    <submittedName>
        <fullName evidence="2">Uncharacterized protein</fullName>
    </submittedName>
</protein>
<feature type="transmembrane region" description="Helical" evidence="1">
    <location>
        <begin position="12"/>
        <end position="31"/>
    </location>
</feature>
<keyword evidence="3" id="KW-1185">Reference proteome</keyword>
<organism evidence="2 3">
    <name type="scientific">Daphnia magna</name>
    <dbReference type="NCBI Taxonomy" id="35525"/>
    <lineage>
        <taxon>Eukaryota</taxon>
        <taxon>Metazoa</taxon>
        <taxon>Ecdysozoa</taxon>
        <taxon>Arthropoda</taxon>
        <taxon>Crustacea</taxon>
        <taxon>Branchiopoda</taxon>
        <taxon>Diplostraca</taxon>
        <taxon>Cladocera</taxon>
        <taxon>Anomopoda</taxon>
        <taxon>Daphniidae</taxon>
        <taxon>Daphnia</taxon>
    </lineage>
</organism>
<gene>
    <name evidence="2" type="ORF">OUZ56_002886</name>
</gene>
<keyword evidence="1" id="KW-0812">Transmembrane</keyword>
<evidence type="ECO:0000313" key="3">
    <source>
        <dbReference type="Proteomes" id="UP001234178"/>
    </source>
</evidence>
<proteinExistence type="predicted"/>
<comment type="caution">
    <text evidence="2">The sequence shown here is derived from an EMBL/GenBank/DDBJ whole genome shotgun (WGS) entry which is preliminary data.</text>
</comment>
<keyword evidence="1" id="KW-0472">Membrane</keyword>
<name>A0ABR0A7D9_9CRUS</name>
<accession>A0ABR0A7D9</accession>
<sequence length="93" mass="10505">MLDVGSFSNLQAMRPISVYTLHLVLFLLLLLKKACFGSGCLDSVELLAQQELGVDRQENRFSQCSVKNEGRVSWISPKDPQIIFKDYQEPSTL</sequence>
<dbReference type="EMBL" id="JAOYFB010000036">
    <property type="protein sequence ID" value="KAK4020948.1"/>
    <property type="molecule type" value="Genomic_DNA"/>
</dbReference>
<evidence type="ECO:0000313" key="2">
    <source>
        <dbReference type="EMBL" id="KAK4020948.1"/>
    </source>
</evidence>
<dbReference type="Proteomes" id="UP001234178">
    <property type="component" value="Unassembled WGS sequence"/>
</dbReference>
<evidence type="ECO:0000256" key="1">
    <source>
        <dbReference type="SAM" id="Phobius"/>
    </source>
</evidence>